<evidence type="ECO:0000313" key="6">
    <source>
        <dbReference type="Proteomes" id="UP000887222"/>
    </source>
</evidence>
<evidence type="ECO:0000313" key="5">
    <source>
        <dbReference type="EMBL" id="GIZ51267.1"/>
    </source>
</evidence>
<evidence type="ECO:0000259" key="4">
    <source>
        <dbReference type="Pfam" id="PF25023"/>
    </source>
</evidence>
<feature type="chain" id="PRO_5045519760" description="RHS repeat-associated protein" evidence="2">
    <location>
        <begin position="29"/>
        <end position="1615"/>
    </location>
</feature>
<dbReference type="NCBIfam" id="TIGR03696">
    <property type="entry name" value="Rhs_assc_core"/>
    <property type="match status" value="1"/>
</dbReference>
<dbReference type="PRINTS" id="PR00394">
    <property type="entry name" value="RHSPROTEIN"/>
</dbReference>
<evidence type="ECO:0000259" key="3">
    <source>
        <dbReference type="Pfam" id="PF20148"/>
    </source>
</evidence>
<dbReference type="Proteomes" id="UP000887222">
    <property type="component" value="Unassembled WGS sequence"/>
</dbReference>
<evidence type="ECO:0000256" key="2">
    <source>
        <dbReference type="SAM" id="SignalP"/>
    </source>
</evidence>
<evidence type="ECO:0008006" key="7">
    <source>
        <dbReference type="Google" id="ProtNLM"/>
    </source>
</evidence>
<keyword evidence="6" id="KW-1185">Reference proteome</keyword>
<dbReference type="Pfam" id="PF20148">
    <property type="entry name" value="DUF6531"/>
    <property type="match status" value="1"/>
</dbReference>
<proteinExistence type="predicted"/>
<dbReference type="NCBIfam" id="TIGR01643">
    <property type="entry name" value="YD_repeat_2x"/>
    <property type="match status" value="3"/>
</dbReference>
<dbReference type="InterPro" id="IPR006530">
    <property type="entry name" value="YD"/>
</dbReference>
<dbReference type="InterPro" id="IPR050708">
    <property type="entry name" value="T6SS_VgrG/RHS"/>
</dbReference>
<accession>A0ABQ4Q259</accession>
<keyword evidence="1" id="KW-0677">Repeat</keyword>
<dbReference type="Gene3D" id="2.180.10.10">
    <property type="entry name" value="RHS repeat-associated core"/>
    <property type="match status" value="2"/>
</dbReference>
<dbReference type="PANTHER" id="PTHR32305:SF15">
    <property type="entry name" value="PROTEIN RHSA-RELATED"/>
    <property type="match status" value="1"/>
</dbReference>
<dbReference type="Pfam" id="PF25023">
    <property type="entry name" value="TEN_YD-shell"/>
    <property type="match status" value="2"/>
</dbReference>
<sequence length="1615" mass="176504">MRILFRRLCAGCIFLAFALSLNSAFAQAVLGSCGPVGTGAACETAGPAVFPTAQTRAGAGNPINIITGNKYQREVDMPALPGVLGLELVRHYNSGFSRPADANGIIGRGWRLSYETDLFVRGNSLHILQADGSRLIFHRDPKDPGTCASDDPSRGKITIRDTPEGPEYTWHWPEGRQLLFNPQGRLVQILAPTGEFVSLQRAPNGDLLKVTDPQGRSLQLRYLDRQAAARNDRYQGVVAIDTPVGEFRYEYGSQAPRGSDIHPDRLLATLVRVHLPASYDHDRKRHAWTERGTTTSTVTRHYHHEDPRHPTLLTGISVSGTGSDGRAMQERISTYAYDAAGKGILSVRGEPLRHDAQGKPVPGTGVEQVGFDRSQPGVTRLTNSLGQVTVFRHAIIGGEYRMLEVRGPGCASCPETDVRYEYDRIGRLSAIIRLDEQGEPTESTRYDYDAYGRRLSVSKTIHDEGKPGRPQLLARYEYAPPGAAGLASPHPVLIARPSVVPGKEHQVRIRYNALQQPLQVTESGWVPDTEGRGPQPIERSTHFSYAAINGRSLLGAMDGPLPNGPGAAPADSDITRYHYDARGDYPTQIIAPGGQSLRITRRDLAGRPLNIVAPGGIPFDYQLDATGRILRLSRAGVAEHFRYNALGQLSEVTQASGQKVHLAYGRDGRLAALFDAQNNRIGIERDREGRLQTRSLFNPDGSLAQQEGPAQALTDNQAPAGMRRITAAIEEVSGPGDQSTRIVRAADGLPEAVFEPGHLATRLVYDNHRKLTELTDPRRLTTRTLHDDFGRLVQHISPDSGNTRYQWDAADRLLSKTTAVATPDARTIRYRYDAAGRVIEQDTAEGKTHLEYGAHGRPVRIRYPAGEEQYRYDDAARLTEHLRVIDGHRFTTAYAYDSQGRLQQKTLPDGQRLHYHYNGAVHPKAGLLQAITRKDLFGRTVIAQGLNDADDGYNRQHIELAHGVGWQRQLDRSGSITRIGAPGIWEESHLRDAGGHLTQRRPLAPVNAQGFGYQYDPLGRLTGIARAGLIKTAATSSDRLNLQFDDGGNLLTKTAASGTTRYAVDPASNRILAAVHNSQRAAYAYNAAGSITRIGTTDYQWDSQQRLIKVTRDGKPLAEYRYNPFGERISKLVYRADGKKLTYFFHDGSELSAEAEVEEGAARITRQYVWLPDHAGSRPVAMLQARASLLGRTLATVAPGAGGATATDVYAIIADHTGAPRALVDDKKQITWQAEVSGFGRASLSEHNRQPLHLRGSNQYFDEETGLHYNLRRYLDPDSGRYLSTDPSGQAGGINVYAFAGNNPVANIDPLGLQLKPVAQRSFNDKLQRVLQHTIAALPAELGRAYEEWLEDLPTTAAVLAIWGASHAVGVGFIADIALVGMAFYTLGSAALDFVRGVIDIVETINNAQCDSELQQAGTSLAQATLVLAANVGSRGSSGGDAVRRIFAGGKAKSVTGSAAPPPTGVRLVLSPTSIPAIAVDITSEGVRSGRLKRNGRDDWTTSNGLRIVGYDRQGRNRIEHIAGHLTVAHYKEKQSIFTVPQSKLLDLLDEAWLKARRPALPRDPDAFIVDVGRVVGLGKDSVTPLTTMRIVVRNKNELVSAYPYRPKVDEFVNR</sequence>
<gene>
    <name evidence="5" type="ORF">NCCP691_12810</name>
</gene>
<comment type="caution">
    <text evidence="5">The sequence shown here is derived from an EMBL/GenBank/DDBJ whole genome shotgun (WGS) entry which is preliminary data.</text>
</comment>
<keyword evidence="2" id="KW-0732">Signal</keyword>
<name>A0ABQ4Q259_9BURK</name>
<dbReference type="RefSeq" id="WP_220807444.1">
    <property type="nucleotide sequence ID" value="NZ_BPMK01000005.1"/>
</dbReference>
<dbReference type="EMBL" id="BPMK01000005">
    <property type="protein sequence ID" value="GIZ51267.1"/>
    <property type="molecule type" value="Genomic_DNA"/>
</dbReference>
<dbReference type="PROSITE" id="PS51257">
    <property type="entry name" value="PROKAR_LIPOPROTEIN"/>
    <property type="match status" value="1"/>
</dbReference>
<feature type="signal peptide" evidence="2">
    <location>
        <begin position="1"/>
        <end position="28"/>
    </location>
</feature>
<dbReference type="InterPro" id="IPR056823">
    <property type="entry name" value="TEN-like_YD-shell"/>
</dbReference>
<feature type="domain" description="Teneurin-like YD-shell" evidence="4">
    <location>
        <begin position="749"/>
        <end position="919"/>
    </location>
</feature>
<evidence type="ECO:0000256" key="1">
    <source>
        <dbReference type="ARBA" id="ARBA00022737"/>
    </source>
</evidence>
<feature type="domain" description="DUF6531" evidence="3">
    <location>
        <begin position="60"/>
        <end position="137"/>
    </location>
</feature>
<dbReference type="PANTHER" id="PTHR32305">
    <property type="match status" value="1"/>
</dbReference>
<organism evidence="5 6">
    <name type="scientific">Noviherbaspirillum aridicola</name>
    <dbReference type="NCBI Taxonomy" id="2849687"/>
    <lineage>
        <taxon>Bacteria</taxon>
        <taxon>Pseudomonadati</taxon>
        <taxon>Pseudomonadota</taxon>
        <taxon>Betaproteobacteria</taxon>
        <taxon>Burkholderiales</taxon>
        <taxon>Oxalobacteraceae</taxon>
        <taxon>Noviherbaspirillum</taxon>
    </lineage>
</organism>
<reference evidence="5 6" key="1">
    <citation type="journal article" date="2022" name="Int. J. Syst. Evol. Microbiol.">
        <title>Noviherbaspirillum aridicola sp. nov., isolated from an arid soil in Pakistan.</title>
        <authorList>
            <person name="Khan I.U."/>
            <person name="Saqib M."/>
            <person name="Amin A."/>
            <person name="Hussain F."/>
            <person name="Li L."/>
            <person name="Liu Y.H."/>
            <person name="Fang B.Z."/>
            <person name="Ahmed I."/>
            <person name="Li W.J."/>
        </authorList>
    </citation>
    <scope>NUCLEOTIDE SEQUENCE [LARGE SCALE GENOMIC DNA]</scope>
    <source>
        <strain evidence="5 6">NCCP-691</strain>
    </source>
</reference>
<feature type="domain" description="Teneurin-like YD-shell" evidence="4">
    <location>
        <begin position="979"/>
        <end position="1149"/>
    </location>
</feature>
<protein>
    <recommendedName>
        <fullName evidence="7">RHS repeat-associated protein</fullName>
    </recommendedName>
</protein>
<dbReference type="InterPro" id="IPR045351">
    <property type="entry name" value="DUF6531"/>
</dbReference>
<dbReference type="InterPro" id="IPR022385">
    <property type="entry name" value="Rhs_assc_core"/>
</dbReference>